<dbReference type="InterPro" id="IPR036388">
    <property type="entry name" value="WH-like_DNA-bd_sf"/>
</dbReference>
<reference evidence="4" key="1">
    <citation type="submission" date="2022-02" db="EMBL/GenBank/DDBJ databases">
        <title>Polaribacter sp. MSW13, isolated from seawater.</title>
        <authorList>
            <person name="Kristyanto S."/>
            <person name="Jung J."/>
            <person name="Jeon C.O."/>
        </authorList>
    </citation>
    <scope>NUCLEOTIDE SEQUENCE</scope>
    <source>
        <strain evidence="4">MSW13</strain>
    </source>
</reference>
<dbReference type="GO" id="GO:0006355">
    <property type="term" value="P:regulation of DNA-templated transcription"/>
    <property type="evidence" value="ECO:0007669"/>
    <property type="project" value="InterPro"/>
</dbReference>
<evidence type="ECO:0000256" key="1">
    <source>
        <dbReference type="SAM" id="Coils"/>
    </source>
</evidence>
<dbReference type="SMART" id="SM00421">
    <property type="entry name" value="HTH_LUXR"/>
    <property type="match status" value="1"/>
</dbReference>
<dbReference type="InterPro" id="IPR011990">
    <property type="entry name" value="TPR-like_helical_dom_sf"/>
</dbReference>
<evidence type="ECO:0000313" key="5">
    <source>
        <dbReference type="Proteomes" id="UP001139369"/>
    </source>
</evidence>
<dbReference type="AlphaFoldDB" id="A0A9X1VKQ3"/>
<sequence>MNIKGAYLFLIILIFFNCSHKNSINEITIGNLEEKIDEAFLDSEIYDKTETLIPVLFFIDRNNIIIKDSCVLSKVYHLKAIRNYTLSETDNLLENTKQGIIIAEKCDKYVVKTALNNLLGIFFRGKKDYRSAINYYNKAIFYGEKNNDKQFVVDTYFSLCQVHANKKDWNDVLINAEKGIAAIEKSNSKLSRLKYFHTFLAQAYTNLEEYNLAKIHLSNAIDLTEKSRKRNVPDDILKSYRAIYIIYAELNKKQNNFDLAYQFMKSSDSLLVLKNQIEKEKNSIFLNTESSLEKELFNTNNKVIFNHKIIIIGSILFLLISFFFIFKSHQFSNKLKKTLSEKKELNTKLLSNFDALEETNNGLIAKNEEIASLLKFNEQTLLTKTLKISNYKDAVNNVIKNINKLIEQKENIKSVKMHSVNRSLQQIISEEDFWIDFKIQFKKNRPEFFDKLLERLPTLTVTEQKHCAYIAVNLKSKEVANILNLSPRSVETTRYRIKKKLKIENETLQEFLSKL</sequence>
<dbReference type="InterPro" id="IPR016032">
    <property type="entry name" value="Sig_transdc_resp-reg_C-effctor"/>
</dbReference>
<evidence type="ECO:0000256" key="2">
    <source>
        <dbReference type="SAM" id="Phobius"/>
    </source>
</evidence>
<keyword evidence="1" id="KW-0175">Coiled coil</keyword>
<name>A0A9X1VKQ3_9FLAO</name>
<proteinExistence type="predicted"/>
<keyword evidence="2" id="KW-0472">Membrane</keyword>
<protein>
    <submittedName>
        <fullName evidence="4">LuxR C-terminal-related transcriptional regulator</fullName>
    </submittedName>
</protein>
<dbReference type="Pfam" id="PF00196">
    <property type="entry name" value="GerE"/>
    <property type="match status" value="1"/>
</dbReference>
<feature type="transmembrane region" description="Helical" evidence="2">
    <location>
        <begin position="309"/>
        <end position="326"/>
    </location>
</feature>
<keyword evidence="5" id="KW-1185">Reference proteome</keyword>
<evidence type="ECO:0000313" key="4">
    <source>
        <dbReference type="EMBL" id="MCI2227810.1"/>
    </source>
</evidence>
<comment type="caution">
    <text evidence="4">The sequence shown here is derived from an EMBL/GenBank/DDBJ whole genome shotgun (WGS) entry which is preliminary data.</text>
</comment>
<dbReference type="EMBL" id="JAKQYM010000001">
    <property type="protein sequence ID" value="MCI2227810.1"/>
    <property type="molecule type" value="Genomic_DNA"/>
</dbReference>
<accession>A0A9X1VKQ3</accession>
<dbReference type="Gene3D" id="1.10.10.10">
    <property type="entry name" value="Winged helix-like DNA-binding domain superfamily/Winged helix DNA-binding domain"/>
    <property type="match status" value="1"/>
</dbReference>
<dbReference type="Gene3D" id="1.25.40.10">
    <property type="entry name" value="Tetratricopeptide repeat domain"/>
    <property type="match status" value="1"/>
</dbReference>
<feature type="coiled-coil region" evidence="1">
    <location>
        <begin position="388"/>
        <end position="415"/>
    </location>
</feature>
<feature type="domain" description="HTH luxR-type" evidence="3">
    <location>
        <begin position="456"/>
        <end position="515"/>
    </location>
</feature>
<gene>
    <name evidence="4" type="ORF">MC378_01440</name>
</gene>
<dbReference type="GO" id="GO:0003677">
    <property type="term" value="F:DNA binding"/>
    <property type="evidence" value="ECO:0007669"/>
    <property type="project" value="InterPro"/>
</dbReference>
<dbReference type="InterPro" id="IPR000792">
    <property type="entry name" value="Tscrpt_reg_LuxR_C"/>
</dbReference>
<dbReference type="RefSeq" id="WP_242176930.1">
    <property type="nucleotide sequence ID" value="NZ_JAKQYM010000001.1"/>
</dbReference>
<keyword evidence="2" id="KW-0812">Transmembrane</keyword>
<organism evidence="4 5">
    <name type="scientific">Polaribacter marinus</name>
    <dbReference type="NCBI Taxonomy" id="2916838"/>
    <lineage>
        <taxon>Bacteria</taxon>
        <taxon>Pseudomonadati</taxon>
        <taxon>Bacteroidota</taxon>
        <taxon>Flavobacteriia</taxon>
        <taxon>Flavobacteriales</taxon>
        <taxon>Flavobacteriaceae</taxon>
    </lineage>
</organism>
<evidence type="ECO:0000259" key="3">
    <source>
        <dbReference type="SMART" id="SM00421"/>
    </source>
</evidence>
<keyword evidence="2" id="KW-1133">Transmembrane helix</keyword>
<dbReference type="SUPFAM" id="SSF48452">
    <property type="entry name" value="TPR-like"/>
    <property type="match status" value="1"/>
</dbReference>
<dbReference type="SUPFAM" id="SSF46894">
    <property type="entry name" value="C-terminal effector domain of the bipartite response regulators"/>
    <property type="match status" value="1"/>
</dbReference>
<dbReference type="Proteomes" id="UP001139369">
    <property type="component" value="Unassembled WGS sequence"/>
</dbReference>